<evidence type="ECO:0000256" key="5">
    <source>
        <dbReference type="SAM" id="Phobius"/>
    </source>
</evidence>
<proteinExistence type="predicted"/>
<protein>
    <submittedName>
        <fullName evidence="6">Sodium Bile acid symporter family protein</fullName>
    </submittedName>
</protein>
<keyword evidence="3 5" id="KW-1133">Transmembrane helix</keyword>
<gene>
    <name evidence="6" type="ORF">CLLU_22130</name>
</gene>
<evidence type="ECO:0000256" key="1">
    <source>
        <dbReference type="ARBA" id="ARBA00004141"/>
    </source>
</evidence>
<sequence>MIKKISTICNKYFALLVIIIAIIALMRPNTFLWVVPRVSLLLGIIMFGMGMTLKKEDFKEVFTRPKDVLVGIIAHYIIMPAVAYALCVFLKLPKDIAIGVILVGCCPSGTASNVMCFIAKGDLALSVCISSISTILAPIFTPALILLLAGKWVDIPAAALFVDISKIVILPIVLGVVFNKVAGKTASRVVNVLPIVSVIAIVLIVGGVVGANSKKLITTAAIAIGAVVLHNLFGFLFGYLAAKVMKMDYAKRKAVSFEVGMQNSALGVSLAMNFFSPVSAIPAAIFSVWHNISGPTLASYWASKFKKVDK</sequence>
<accession>A0A2T0BLQ6</accession>
<feature type="transmembrane region" description="Helical" evidence="5">
    <location>
        <begin position="217"/>
        <end position="242"/>
    </location>
</feature>
<evidence type="ECO:0000256" key="3">
    <source>
        <dbReference type="ARBA" id="ARBA00022989"/>
    </source>
</evidence>
<name>A0A2T0BLQ6_9CLOT</name>
<keyword evidence="4 5" id="KW-0472">Membrane</keyword>
<dbReference type="Proteomes" id="UP000237798">
    <property type="component" value="Unassembled WGS sequence"/>
</dbReference>
<feature type="transmembrane region" description="Helical" evidence="5">
    <location>
        <begin position="96"/>
        <end position="116"/>
    </location>
</feature>
<dbReference type="EMBL" id="PVXP01000032">
    <property type="protein sequence ID" value="PRR84807.1"/>
    <property type="molecule type" value="Genomic_DNA"/>
</dbReference>
<feature type="transmembrane region" description="Helical" evidence="5">
    <location>
        <begin position="34"/>
        <end position="53"/>
    </location>
</feature>
<dbReference type="Gene3D" id="1.20.1530.20">
    <property type="match status" value="1"/>
</dbReference>
<feature type="transmembrane region" description="Helical" evidence="5">
    <location>
        <begin position="190"/>
        <end position="211"/>
    </location>
</feature>
<feature type="transmembrane region" description="Helical" evidence="5">
    <location>
        <begin position="254"/>
        <end position="275"/>
    </location>
</feature>
<evidence type="ECO:0000256" key="2">
    <source>
        <dbReference type="ARBA" id="ARBA00022692"/>
    </source>
</evidence>
<reference evidence="6 7" key="1">
    <citation type="submission" date="2018-03" db="EMBL/GenBank/DDBJ databases">
        <title>Genome sequence of Clostridium luticellarii DSM 29923.</title>
        <authorList>
            <person name="Poehlein A."/>
            <person name="Daniel R."/>
        </authorList>
    </citation>
    <scope>NUCLEOTIDE SEQUENCE [LARGE SCALE GENOMIC DNA]</scope>
    <source>
        <strain evidence="6 7">DSM 29923</strain>
    </source>
</reference>
<feature type="transmembrane region" description="Helical" evidence="5">
    <location>
        <begin position="12"/>
        <end position="28"/>
    </location>
</feature>
<dbReference type="PANTHER" id="PTHR10361:SF28">
    <property type="entry name" value="P3 PROTEIN-RELATED"/>
    <property type="match status" value="1"/>
</dbReference>
<dbReference type="InterPro" id="IPR038770">
    <property type="entry name" value="Na+/solute_symporter_sf"/>
</dbReference>
<comment type="caution">
    <text evidence="6">The sequence shown here is derived from an EMBL/GenBank/DDBJ whole genome shotgun (WGS) entry which is preliminary data.</text>
</comment>
<dbReference type="InterPro" id="IPR002657">
    <property type="entry name" value="BilAc:Na_symport/Acr3"/>
</dbReference>
<evidence type="ECO:0000256" key="4">
    <source>
        <dbReference type="ARBA" id="ARBA00023136"/>
    </source>
</evidence>
<dbReference type="AlphaFoldDB" id="A0A2T0BLQ6"/>
<dbReference type="GO" id="GO:0016020">
    <property type="term" value="C:membrane"/>
    <property type="evidence" value="ECO:0007669"/>
    <property type="project" value="UniProtKB-SubCell"/>
</dbReference>
<feature type="transmembrane region" description="Helical" evidence="5">
    <location>
        <begin position="68"/>
        <end position="90"/>
    </location>
</feature>
<dbReference type="Pfam" id="PF01758">
    <property type="entry name" value="SBF"/>
    <property type="match status" value="1"/>
</dbReference>
<dbReference type="InterPro" id="IPR004710">
    <property type="entry name" value="Bilac:Na_transpt"/>
</dbReference>
<dbReference type="PANTHER" id="PTHR10361">
    <property type="entry name" value="SODIUM-BILE ACID COTRANSPORTER"/>
    <property type="match status" value="1"/>
</dbReference>
<dbReference type="RefSeq" id="WP_242977570.1">
    <property type="nucleotide sequence ID" value="NZ_JALCPJ010000023.1"/>
</dbReference>
<comment type="subcellular location">
    <subcellularLocation>
        <location evidence="1">Membrane</location>
        <topology evidence="1">Multi-pass membrane protein</topology>
    </subcellularLocation>
</comment>
<evidence type="ECO:0000313" key="6">
    <source>
        <dbReference type="EMBL" id="PRR84807.1"/>
    </source>
</evidence>
<organism evidence="6 7">
    <name type="scientific">Clostridium luticellarii</name>
    <dbReference type="NCBI Taxonomy" id="1691940"/>
    <lineage>
        <taxon>Bacteria</taxon>
        <taxon>Bacillati</taxon>
        <taxon>Bacillota</taxon>
        <taxon>Clostridia</taxon>
        <taxon>Eubacteriales</taxon>
        <taxon>Clostridiaceae</taxon>
        <taxon>Clostridium</taxon>
    </lineage>
</organism>
<feature type="transmembrane region" description="Helical" evidence="5">
    <location>
        <begin position="155"/>
        <end position="178"/>
    </location>
</feature>
<feature type="transmembrane region" description="Helical" evidence="5">
    <location>
        <begin position="123"/>
        <end position="149"/>
    </location>
</feature>
<keyword evidence="2 5" id="KW-0812">Transmembrane</keyword>
<keyword evidence="7" id="KW-1185">Reference proteome</keyword>
<evidence type="ECO:0000313" key="7">
    <source>
        <dbReference type="Proteomes" id="UP000237798"/>
    </source>
</evidence>